<dbReference type="EMBL" id="KN833056">
    <property type="protein sequence ID" value="KIM74755.1"/>
    <property type="molecule type" value="Genomic_DNA"/>
</dbReference>
<evidence type="ECO:0000313" key="2">
    <source>
        <dbReference type="EMBL" id="KIM74755.1"/>
    </source>
</evidence>
<feature type="compositionally biased region" description="Basic and acidic residues" evidence="1">
    <location>
        <begin position="71"/>
        <end position="80"/>
    </location>
</feature>
<sequence length="178" mass="19565">MPSTRENGSRITLDLGNQSAGGNNTSSANPYGSAEWKGYTFCQNIISATFTAFPTPSIFIFRRGREITKRREQGGGKEEGGLQQIHSPPDRQYPIDSTRIADVVIQLVELAHRQRTVKESGAYLDLEEPNDLACGRKSSSTRSAKTLTSALVFVTPFTPSSVPPFLKLGPPYVIHHDR</sequence>
<feature type="region of interest" description="Disordered" evidence="1">
    <location>
        <begin position="1"/>
        <end position="28"/>
    </location>
</feature>
<protein>
    <submittedName>
        <fullName evidence="2">Uncharacterized protein</fullName>
    </submittedName>
</protein>
<dbReference type="InParanoid" id="A0A0C3EQB9"/>
<reference evidence="3" key="2">
    <citation type="submission" date="2015-01" db="EMBL/GenBank/DDBJ databases">
        <title>Evolutionary Origins and Diversification of the Mycorrhizal Mutualists.</title>
        <authorList>
            <consortium name="DOE Joint Genome Institute"/>
            <consortium name="Mycorrhizal Genomics Consortium"/>
            <person name="Kohler A."/>
            <person name="Kuo A."/>
            <person name="Nagy L.G."/>
            <person name="Floudas D."/>
            <person name="Copeland A."/>
            <person name="Barry K.W."/>
            <person name="Cichocki N."/>
            <person name="Veneault-Fourrey C."/>
            <person name="LaButti K."/>
            <person name="Lindquist E.A."/>
            <person name="Lipzen A."/>
            <person name="Lundell T."/>
            <person name="Morin E."/>
            <person name="Murat C."/>
            <person name="Riley R."/>
            <person name="Ohm R."/>
            <person name="Sun H."/>
            <person name="Tunlid A."/>
            <person name="Henrissat B."/>
            <person name="Grigoriev I.V."/>
            <person name="Hibbett D.S."/>
            <person name="Martin F."/>
        </authorList>
    </citation>
    <scope>NUCLEOTIDE SEQUENCE [LARGE SCALE GENOMIC DNA]</scope>
    <source>
        <strain evidence="3">F 1598</strain>
    </source>
</reference>
<dbReference type="Proteomes" id="UP000054166">
    <property type="component" value="Unassembled WGS sequence"/>
</dbReference>
<dbReference type="HOGENOM" id="CLU_1511167_0_0_1"/>
<organism evidence="2 3">
    <name type="scientific">Piloderma croceum (strain F 1598)</name>
    <dbReference type="NCBI Taxonomy" id="765440"/>
    <lineage>
        <taxon>Eukaryota</taxon>
        <taxon>Fungi</taxon>
        <taxon>Dikarya</taxon>
        <taxon>Basidiomycota</taxon>
        <taxon>Agaricomycotina</taxon>
        <taxon>Agaricomycetes</taxon>
        <taxon>Agaricomycetidae</taxon>
        <taxon>Atheliales</taxon>
        <taxon>Atheliaceae</taxon>
        <taxon>Piloderma</taxon>
    </lineage>
</organism>
<proteinExistence type="predicted"/>
<evidence type="ECO:0000313" key="3">
    <source>
        <dbReference type="Proteomes" id="UP000054166"/>
    </source>
</evidence>
<feature type="region of interest" description="Disordered" evidence="1">
    <location>
        <begin position="71"/>
        <end position="93"/>
    </location>
</feature>
<keyword evidence="3" id="KW-1185">Reference proteome</keyword>
<gene>
    <name evidence="2" type="ORF">PILCRDRAFT_14194</name>
</gene>
<name>A0A0C3EQB9_PILCF</name>
<dbReference type="AlphaFoldDB" id="A0A0C3EQB9"/>
<evidence type="ECO:0000256" key="1">
    <source>
        <dbReference type="SAM" id="MobiDB-lite"/>
    </source>
</evidence>
<accession>A0A0C3EQB9</accession>
<reference evidence="2 3" key="1">
    <citation type="submission" date="2014-04" db="EMBL/GenBank/DDBJ databases">
        <authorList>
            <consortium name="DOE Joint Genome Institute"/>
            <person name="Kuo A."/>
            <person name="Tarkka M."/>
            <person name="Buscot F."/>
            <person name="Kohler A."/>
            <person name="Nagy L.G."/>
            <person name="Floudas D."/>
            <person name="Copeland A."/>
            <person name="Barry K.W."/>
            <person name="Cichocki N."/>
            <person name="Veneault-Fourrey C."/>
            <person name="LaButti K."/>
            <person name="Lindquist E.A."/>
            <person name="Lipzen A."/>
            <person name="Lundell T."/>
            <person name="Morin E."/>
            <person name="Murat C."/>
            <person name="Sun H."/>
            <person name="Tunlid A."/>
            <person name="Henrissat B."/>
            <person name="Grigoriev I.V."/>
            <person name="Hibbett D.S."/>
            <person name="Martin F."/>
            <person name="Nordberg H.P."/>
            <person name="Cantor M.N."/>
            <person name="Hua S.X."/>
        </authorList>
    </citation>
    <scope>NUCLEOTIDE SEQUENCE [LARGE SCALE GENOMIC DNA]</scope>
    <source>
        <strain evidence="2 3">F 1598</strain>
    </source>
</reference>